<organism evidence="2 3">
    <name type="scientific">Pyrus ussuriensis x Pyrus communis</name>
    <dbReference type="NCBI Taxonomy" id="2448454"/>
    <lineage>
        <taxon>Eukaryota</taxon>
        <taxon>Viridiplantae</taxon>
        <taxon>Streptophyta</taxon>
        <taxon>Embryophyta</taxon>
        <taxon>Tracheophyta</taxon>
        <taxon>Spermatophyta</taxon>
        <taxon>Magnoliopsida</taxon>
        <taxon>eudicotyledons</taxon>
        <taxon>Gunneridae</taxon>
        <taxon>Pentapetalae</taxon>
        <taxon>rosids</taxon>
        <taxon>fabids</taxon>
        <taxon>Rosales</taxon>
        <taxon>Rosaceae</taxon>
        <taxon>Amygdaloideae</taxon>
        <taxon>Maleae</taxon>
        <taxon>Pyrus</taxon>
    </lineage>
</organism>
<sequence length="94" mass="10960">MPTLGSSIPTWTHHVPRRLRTWMWHFSPPKAHAFLPRTMASRWVRSRQPYLSWLCLYLQGNPKSNKAKEKEEGDDGGDGGRNSQVTRKRETKTE</sequence>
<accession>A0A5N5GHT2</accession>
<name>A0A5N5GHT2_9ROSA</name>
<proteinExistence type="predicted"/>
<reference evidence="2 3" key="2">
    <citation type="submission" date="2019-11" db="EMBL/GenBank/DDBJ databases">
        <title>A de novo genome assembly of a pear dwarfing rootstock.</title>
        <authorList>
            <person name="Wang F."/>
            <person name="Wang J."/>
            <person name="Li S."/>
            <person name="Zhang Y."/>
            <person name="Fang M."/>
            <person name="Ma L."/>
            <person name="Zhao Y."/>
            <person name="Jiang S."/>
        </authorList>
    </citation>
    <scope>NUCLEOTIDE SEQUENCE [LARGE SCALE GENOMIC DNA]</scope>
    <source>
        <strain evidence="2">S2</strain>
        <tissue evidence="2">Leaf</tissue>
    </source>
</reference>
<comment type="caution">
    <text evidence="2">The sequence shown here is derived from an EMBL/GenBank/DDBJ whole genome shotgun (WGS) entry which is preliminary data.</text>
</comment>
<reference evidence="2 3" key="1">
    <citation type="submission" date="2019-09" db="EMBL/GenBank/DDBJ databases">
        <authorList>
            <person name="Ou C."/>
        </authorList>
    </citation>
    <scope>NUCLEOTIDE SEQUENCE [LARGE SCALE GENOMIC DNA]</scope>
    <source>
        <strain evidence="2">S2</strain>
        <tissue evidence="2">Leaf</tissue>
    </source>
</reference>
<evidence type="ECO:0000313" key="2">
    <source>
        <dbReference type="EMBL" id="KAB2614443.1"/>
    </source>
</evidence>
<dbReference type="Proteomes" id="UP000327157">
    <property type="component" value="Unassembled WGS sequence"/>
</dbReference>
<keyword evidence="3" id="KW-1185">Reference proteome</keyword>
<dbReference type="AlphaFoldDB" id="A0A5N5GHT2"/>
<dbReference type="EMBL" id="SMOL01000417">
    <property type="protein sequence ID" value="KAB2614443.1"/>
    <property type="molecule type" value="Genomic_DNA"/>
</dbReference>
<protein>
    <submittedName>
        <fullName evidence="2">Uncharacterized protein</fullName>
    </submittedName>
</protein>
<evidence type="ECO:0000313" key="3">
    <source>
        <dbReference type="Proteomes" id="UP000327157"/>
    </source>
</evidence>
<gene>
    <name evidence="2" type="ORF">D8674_042371</name>
</gene>
<feature type="region of interest" description="Disordered" evidence="1">
    <location>
        <begin position="64"/>
        <end position="94"/>
    </location>
</feature>
<evidence type="ECO:0000256" key="1">
    <source>
        <dbReference type="SAM" id="MobiDB-lite"/>
    </source>
</evidence>